<dbReference type="SMART" id="SM00062">
    <property type="entry name" value="PBPb"/>
    <property type="match status" value="1"/>
</dbReference>
<reference evidence="4" key="1">
    <citation type="submission" date="2017-05" db="EMBL/GenBank/DDBJ databases">
        <authorList>
            <person name="Varghese N."/>
            <person name="Submissions S."/>
        </authorList>
    </citation>
    <scope>NUCLEOTIDE SEQUENCE</scope>
    <source>
        <strain evidence="4">DSM 45262</strain>
    </source>
</reference>
<feature type="domain" description="Ionotropic glutamate receptor C-terminal" evidence="3">
    <location>
        <begin position="33"/>
        <end position="255"/>
    </location>
</feature>
<dbReference type="RefSeq" id="WP_189318920.1">
    <property type="nucleotide sequence ID" value="NZ_FXTU01000005.1"/>
</dbReference>
<dbReference type="SUPFAM" id="SSF53850">
    <property type="entry name" value="Periplasmic binding protein-like II"/>
    <property type="match status" value="1"/>
</dbReference>
<evidence type="ECO:0000259" key="3">
    <source>
        <dbReference type="SMART" id="SM00079"/>
    </source>
</evidence>
<keyword evidence="1" id="KW-0732">Signal</keyword>
<dbReference type="InterPro" id="IPR001638">
    <property type="entry name" value="Solute-binding_3/MltF_N"/>
</dbReference>
<dbReference type="GO" id="GO:0016020">
    <property type="term" value="C:membrane"/>
    <property type="evidence" value="ECO:0007669"/>
    <property type="project" value="InterPro"/>
</dbReference>
<evidence type="ECO:0000259" key="2">
    <source>
        <dbReference type="SMART" id="SM00062"/>
    </source>
</evidence>
<gene>
    <name evidence="4" type="ORF">SAMN06265361_105216</name>
</gene>
<organism evidence="4 5">
    <name type="scientific">Laceyella tengchongensis</name>
    <dbReference type="NCBI Taxonomy" id="574699"/>
    <lineage>
        <taxon>Bacteria</taxon>
        <taxon>Bacillati</taxon>
        <taxon>Bacillota</taxon>
        <taxon>Bacilli</taxon>
        <taxon>Bacillales</taxon>
        <taxon>Thermoactinomycetaceae</taxon>
        <taxon>Laceyella</taxon>
    </lineage>
</organism>
<accession>A0AA46AGE4</accession>
<evidence type="ECO:0000256" key="1">
    <source>
        <dbReference type="ARBA" id="ARBA00022729"/>
    </source>
</evidence>
<dbReference type="PANTHER" id="PTHR35936:SF17">
    <property type="entry name" value="ARGININE-BINDING EXTRACELLULAR PROTEIN ARTP"/>
    <property type="match status" value="1"/>
</dbReference>
<protein>
    <submittedName>
        <fullName evidence="4">Polar amino acid transport system substrate-binding protein</fullName>
    </submittedName>
</protein>
<dbReference type="PROSITE" id="PS51257">
    <property type="entry name" value="PROKAR_LIPOPROTEIN"/>
    <property type="match status" value="1"/>
</dbReference>
<dbReference type="PANTHER" id="PTHR35936">
    <property type="entry name" value="MEMBRANE-BOUND LYTIC MUREIN TRANSGLYCOSYLASE F"/>
    <property type="match status" value="1"/>
</dbReference>
<dbReference type="CDD" id="cd13624">
    <property type="entry name" value="PBP2_Arg_Lys_His"/>
    <property type="match status" value="1"/>
</dbReference>
<evidence type="ECO:0000313" key="4">
    <source>
        <dbReference type="EMBL" id="SMP26894.1"/>
    </source>
</evidence>
<dbReference type="Proteomes" id="UP001157946">
    <property type="component" value="Unassembled WGS sequence"/>
</dbReference>
<dbReference type="AlphaFoldDB" id="A0AA46AGE4"/>
<dbReference type="Gene3D" id="3.40.190.10">
    <property type="entry name" value="Periplasmic binding protein-like II"/>
    <property type="match status" value="2"/>
</dbReference>
<comment type="caution">
    <text evidence="4">The sequence shown here is derived from an EMBL/GenBank/DDBJ whole genome shotgun (WGS) entry which is preliminary data.</text>
</comment>
<dbReference type="EMBL" id="FXTU01000005">
    <property type="protein sequence ID" value="SMP26894.1"/>
    <property type="molecule type" value="Genomic_DNA"/>
</dbReference>
<keyword evidence="5" id="KW-1185">Reference proteome</keyword>
<dbReference type="SMART" id="SM00079">
    <property type="entry name" value="PBPe"/>
    <property type="match status" value="1"/>
</dbReference>
<dbReference type="InterPro" id="IPR001320">
    <property type="entry name" value="Iontro_rcpt_C"/>
</dbReference>
<name>A0AA46AGE4_9BACL</name>
<evidence type="ECO:0000313" key="5">
    <source>
        <dbReference type="Proteomes" id="UP001157946"/>
    </source>
</evidence>
<feature type="domain" description="Solute-binding protein family 3/N-terminal" evidence="2">
    <location>
        <begin position="33"/>
        <end position="256"/>
    </location>
</feature>
<dbReference type="Pfam" id="PF00497">
    <property type="entry name" value="SBP_bac_3"/>
    <property type="match status" value="1"/>
</dbReference>
<dbReference type="GO" id="GO:0015276">
    <property type="term" value="F:ligand-gated monoatomic ion channel activity"/>
    <property type="evidence" value="ECO:0007669"/>
    <property type="project" value="InterPro"/>
</dbReference>
<proteinExistence type="predicted"/>
<sequence length="257" mass="27986">MRKKGILFASLAVILSGLLTGCGGQSQTKADNVIQVGTNAEFPPFEFQEGNGEISGFDAELIRAIGKAVGMEVQITHMGFDAIFEGLSRDKVDVGVAAITITDDRKQTVDFTAPYFDAKQYILVPKNSNIKTLKELKGKKIGVQAATTGEAVVQGVFGKTYEGIKAYDETPSAINDLQIGRLDAVVVDSAVVVEFNKKLGEGKFNMVEDTSLPVEQYGMAVKKGNKDMLNKLNEGLKKVKENGEYDKIYQKYFGDHK</sequence>